<dbReference type="STRING" id="989403.SAMN05421798_102450"/>
<dbReference type="Proteomes" id="UP000076577">
    <property type="component" value="Unassembled WGS sequence"/>
</dbReference>
<dbReference type="AlphaFoldDB" id="A0A165Z8U4"/>
<feature type="compositionally biased region" description="Polar residues" evidence="1">
    <location>
        <begin position="226"/>
        <end position="245"/>
    </location>
</feature>
<keyword evidence="3" id="KW-1185">Reference proteome</keyword>
<dbReference type="PATRIC" id="fig|989403.3.peg.2022"/>
<comment type="caution">
    <text evidence="2">The sequence shown here is derived from an EMBL/GenBank/DDBJ whole genome shotgun (WGS) entry which is preliminary data.</text>
</comment>
<evidence type="ECO:0000313" key="3">
    <source>
        <dbReference type="Proteomes" id="UP000076577"/>
    </source>
</evidence>
<evidence type="ECO:0000313" key="2">
    <source>
        <dbReference type="EMBL" id="KZL19610.1"/>
    </source>
</evidence>
<sequence>MKFVRMVKSAPDVVKADGTNLGMMPARAMKYCEPLITASRQGWYVYPPVDFYLMWTGSEVLYRLGSDGDWTLLDRLYLTDFVEDYREACPDGLKDYYPPFLDVFPEGDIVQIGAGYSLIGDEGQCHWVRGPINLPSNAGYDCFEAMIDSSWFCSPLFINVKLRKQDVPISFPRHRPLMQVVQLPNTVLPKTVIAAPEIAEMENVPPEFWQSWARGYDKRNAGRSGSYASEQRRINTQYVDADSSG</sequence>
<dbReference type="RefSeq" id="WP_208979337.1">
    <property type="nucleotide sequence ID" value="NZ_FOFM01000002.1"/>
</dbReference>
<evidence type="ECO:0000256" key="1">
    <source>
        <dbReference type="SAM" id="MobiDB-lite"/>
    </source>
</evidence>
<accession>A0A165Z8U4</accession>
<reference evidence="2 3" key="1">
    <citation type="journal article" date="2016" name="Front. Microbiol.">
        <title>Comparative Genomic Analysis Reveals a Diverse Repertoire of Genes Involved in Prokaryote-Eukaryote Interactions within the Pseudovibrio Genus.</title>
        <authorList>
            <person name="Romano S."/>
            <person name="Fernandez-Guerra A."/>
            <person name="Reen F.J."/>
            <person name="Glockner F.O."/>
            <person name="Crowley S.P."/>
            <person name="O'Sullivan O."/>
            <person name="Cotter P.D."/>
            <person name="Adams C."/>
            <person name="Dobson A.D."/>
            <person name="O'Gara F."/>
        </authorList>
    </citation>
    <scope>NUCLEOTIDE SEQUENCE [LARGE SCALE GENOMIC DNA]</scope>
    <source>
        <strain evidence="2 3">Ad2</strain>
    </source>
</reference>
<feature type="region of interest" description="Disordered" evidence="1">
    <location>
        <begin position="220"/>
        <end position="245"/>
    </location>
</feature>
<protein>
    <submittedName>
        <fullName evidence="2">Uncharacterized protein</fullName>
    </submittedName>
</protein>
<organism evidence="2 3">
    <name type="scientific">Pseudovibrio axinellae</name>
    <dbReference type="NCBI Taxonomy" id="989403"/>
    <lineage>
        <taxon>Bacteria</taxon>
        <taxon>Pseudomonadati</taxon>
        <taxon>Pseudomonadota</taxon>
        <taxon>Alphaproteobacteria</taxon>
        <taxon>Hyphomicrobiales</taxon>
        <taxon>Stappiaceae</taxon>
        <taxon>Pseudovibrio</taxon>
    </lineage>
</organism>
<gene>
    <name evidence="2" type="ORF">PsAD2_01889</name>
</gene>
<dbReference type="EMBL" id="LMCB01000013">
    <property type="protein sequence ID" value="KZL19610.1"/>
    <property type="molecule type" value="Genomic_DNA"/>
</dbReference>
<name>A0A165Z8U4_9HYPH</name>
<proteinExistence type="predicted"/>